<feature type="transmembrane region" description="Helical" evidence="12">
    <location>
        <begin position="273"/>
        <end position="293"/>
    </location>
</feature>
<feature type="transmembrane region" description="Helical" evidence="12">
    <location>
        <begin position="160"/>
        <end position="182"/>
    </location>
</feature>
<dbReference type="GO" id="GO:0015250">
    <property type="term" value="F:water channel activity"/>
    <property type="evidence" value="ECO:0007669"/>
    <property type="project" value="TreeGrafter"/>
</dbReference>
<dbReference type="FunFam" id="1.20.1080.10:FF:000014">
    <property type="entry name" value="Aquaporin 1"/>
    <property type="match status" value="1"/>
</dbReference>
<keyword evidence="9 12" id="KW-0472">Membrane</keyword>
<evidence type="ECO:0000256" key="11">
    <source>
        <dbReference type="SAM" id="MobiDB-lite"/>
    </source>
</evidence>
<evidence type="ECO:0000256" key="5">
    <source>
        <dbReference type="ARBA" id="ARBA00022475"/>
    </source>
</evidence>
<feature type="transmembrane region" description="Helical" evidence="12">
    <location>
        <begin position="228"/>
        <end position="253"/>
    </location>
</feature>
<feature type="transmembrane region" description="Helical" evidence="12">
    <location>
        <begin position="115"/>
        <end position="134"/>
    </location>
</feature>
<protein>
    <submittedName>
        <fullName evidence="13">ARAD1D01562p</fullName>
    </submittedName>
</protein>
<evidence type="ECO:0000256" key="3">
    <source>
        <dbReference type="ARBA" id="ARBA00006175"/>
    </source>
</evidence>
<dbReference type="GO" id="GO:0005789">
    <property type="term" value="C:endoplasmic reticulum membrane"/>
    <property type="evidence" value="ECO:0007669"/>
    <property type="project" value="UniProtKB-SubCell"/>
</dbReference>
<name>A0A060T880_BLAAD</name>
<comment type="subcellular location">
    <subcellularLocation>
        <location evidence="2">Cell membrane</location>
        <topology evidence="2">Multi-pass membrane protein</topology>
    </subcellularLocation>
    <subcellularLocation>
        <location evidence="1">Endoplasmic reticulum membrane</location>
        <topology evidence="1">Multi-pass membrane protein</topology>
    </subcellularLocation>
</comment>
<evidence type="ECO:0000313" key="13">
    <source>
        <dbReference type="EMBL" id="CDP37004.1"/>
    </source>
</evidence>
<dbReference type="Pfam" id="PF00230">
    <property type="entry name" value="MIP"/>
    <property type="match status" value="1"/>
</dbReference>
<evidence type="ECO:0000256" key="1">
    <source>
        <dbReference type="ARBA" id="ARBA00004477"/>
    </source>
</evidence>
<accession>A0A060T880</accession>
<evidence type="ECO:0000256" key="9">
    <source>
        <dbReference type="ARBA" id="ARBA00023136"/>
    </source>
</evidence>
<keyword evidence="4 10" id="KW-0813">Transport</keyword>
<dbReference type="InterPro" id="IPR034294">
    <property type="entry name" value="Aquaporin_transptr"/>
</dbReference>
<dbReference type="InterPro" id="IPR023271">
    <property type="entry name" value="Aquaporin-like"/>
</dbReference>
<sequence length="309" mass="32913">MSTKLVPKPEGPEGPAYNGPEMEAVADTPVAKPEGTSDGSPAGGLSMDLEAGRKRRVSVGHRYVGLPDGLRNHVIAVIGEFVGTFMFLLFAYLVVQINSNDAPGPTEITADPAKLLMISFGFGFSVMVNVFVFFRVSGGQLNPAVTLTLALVRAITPVRALLLMPTQVIAGICAAAVCDALTPGGVAFDNQLGGGESRSRGVWIEAFGTALLCMTVLFMAVEKHRATFMAPLAIGIALFMGHMVAVYYTGAGLNPARSFGPNVVKASFPTYHWIYWVGPFIGSILSVVLHYLLKFLHYETANPGQDAEY</sequence>
<dbReference type="PRINTS" id="PR00783">
    <property type="entry name" value="MINTRINSICP"/>
</dbReference>
<comment type="similarity">
    <text evidence="3 10">Belongs to the MIP/aquaporin (TC 1.A.8) family.</text>
</comment>
<dbReference type="EMBL" id="HG937694">
    <property type="protein sequence ID" value="CDP37004.1"/>
    <property type="molecule type" value="Genomic_DNA"/>
</dbReference>
<dbReference type="PROSITE" id="PS00221">
    <property type="entry name" value="MIP"/>
    <property type="match status" value="1"/>
</dbReference>
<dbReference type="InterPro" id="IPR000425">
    <property type="entry name" value="MIP"/>
</dbReference>
<keyword evidence="6 10" id="KW-0812">Transmembrane</keyword>
<dbReference type="PhylomeDB" id="A0A060T880"/>
<gene>
    <name evidence="13" type="ORF">GNLVRS02_ARAD1D01562g</name>
</gene>
<keyword evidence="5" id="KW-1003">Cell membrane</keyword>
<evidence type="ECO:0000256" key="7">
    <source>
        <dbReference type="ARBA" id="ARBA00022737"/>
    </source>
</evidence>
<keyword evidence="7" id="KW-0677">Repeat</keyword>
<dbReference type="GO" id="GO:0005886">
    <property type="term" value="C:plasma membrane"/>
    <property type="evidence" value="ECO:0007669"/>
    <property type="project" value="UniProtKB-SubCell"/>
</dbReference>
<evidence type="ECO:0000256" key="12">
    <source>
        <dbReference type="SAM" id="Phobius"/>
    </source>
</evidence>
<organism evidence="13">
    <name type="scientific">Blastobotrys adeninivorans</name>
    <name type="common">Yeast</name>
    <name type="synonym">Arxula adeninivorans</name>
    <dbReference type="NCBI Taxonomy" id="409370"/>
    <lineage>
        <taxon>Eukaryota</taxon>
        <taxon>Fungi</taxon>
        <taxon>Dikarya</taxon>
        <taxon>Ascomycota</taxon>
        <taxon>Saccharomycotina</taxon>
        <taxon>Dipodascomycetes</taxon>
        <taxon>Dipodascales</taxon>
        <taxon>Trichomonascaceae</taxon>
        <taxon>Blastobotrys</taxon>
    </lineage>
</organism>
<evidence type="ECO:0000256" key="10">
    <source>
        <dbReference type="RuleBase" id="RU000477"/>
    </source>
</evidence>
<dbReference type="SUPFAM" id="SSF81338">
    <property type="entry name" value="Aquaporin-like"/>
    <property type="match status" value="1"/>
</dbReference>
<reference evidence="13" key="1">
    <citation type="submission" date="2014-02" db="EMBL/GenBank/DDBJ databases">
        <authorList>
            <person name="Genoscope - CEA"/>
        </authorList>
    </citation>
    <scope>NUCLEOTIDE SEQUENCE</scope>
    <source>
        <strain evidence="13">LS3</strain>
    </source>
</reference>
<keyword evidence="8 12" id="KW-1133">Transmembrane helix</keyword>
<feature type="region of interest" description="Disordered" evidence="11">
    <location>
        <begin position="1"/>
        <end position="47"/>
    </location>
</feature>
<proteinExistence type="inferred from homology"/>
<feature type="transmembrane region" description="Helical" evidence="12">
    <location>
        <begin position="202"/>
        <end position="221"/>
    </location>
</feature>
<evidence type="ECO:0000256" key="4">
    <source>
        <dbReference type="ARBA" id="ARBA00022448"/>
    </source>
</evidence>
<evidence type="ECO:0000256" key="8">
    <source>
        <dbReference type="ARBA" id="ARBA00022989"/>
    </source>
</evidence>
<dbReference type="PANTHER" id="PTHR19139">
    <property type="entry name" value="AQUAPORIN TRANSPORTER"/>
    <property type="match status" value="1"/>
</dbReference>
<dbReference type="Gene3D" id="1.20.1080.10">
    <property type="entry name" value="Glycerol uptake facilitator protein"/>
    <property type="match status" value="1"/>
</dbReference>
<dbReference type="PANTHER" id="PTHR19139:SF199">
    <property type="entry name" value="MIP17260P"/>
    <property type="match status" value="1"/>
</dbReference>
<dbReference type="InterPro" id="IPR022357">
    <property type="entry name" value="MIP_CS"/>
</dbReference>
<evidence type="ECO:0000256" key="2">
    <source>
        <dbReference type="ARBA" id="ARBA00004651"/>
    </source>
</evidence>
<feature type="transmembrane region" description="Helical" evidence="12">
    <location>
        <begin position="74"/>
        <end position="95"/>
    </location>
</feature>
<dbReference type="AlphaFoldDB" id="A0A060T880"/>
<evidence type="ECO:0000256" key="6">
    <source>
        <dbReference type="ARBA" id="ARBA00022692"/>
    </source>
</evidence>
<reference evidence="13" key="2">
    <citation type="submission" date="2014-06" db="EMBL/GenBank/DDBJ databases">
        <title>The complete genome of Blastobotrys (Arxula) adeninivorans LS3 - a yeast of biotechnological interest.</title>
        <authorList>
            <person name="Kunze G."/>
            <person name="Gaillardin C."/>
            <person name="Czernicka M."/>
            <person name="Durrens P."/>
            <person name="Martin T."/>
            <person name="Boer E."/>
            <person name="Gabaldon T."/>
            <person name="Cruz J."/>
            <person name="Talla E."/>
            <person name="Marck C."/>
            <person name="Goffeau A."/>
            <person name="Barbe V."/>
            <person name="Baret P."/>
            <person name="Baronian K."/>
            <person name="Beier S."/>
            <person name="Bleykasten C."/>
            <person name="Bode R."/>
            <person name="Casaregola S."/>
            <person name="Despons L."/>
            <person name="Fairhead C."/>
            <person name="Giersberg M."/>
            <person name="Gierski P."/>
            <person name="Hahnel U."/>
            <person name="Hartmann A."/>
            <person name="Jankowska D."/>
            <person name="Jubin C."/>
            <person name="Jung P."/>
            <person name="Lafontaine I."/>
            <person name="Leh-Louis V."/>
            <person name="Lemaire M."/>
            <person name="Marcet-Houben M."/>
            <person name="Mascher M."/>
            <person name="Morel G."/>
            <person name="Richard G.-F."/>
            <person name="Riechen J."/>
            <person name="Sacerdot C."/>
            <person name="Sarkar A."/>
            <person name="Savel G."/>
            <person name="Schacherer J."/>
            <person name="Sherman D."/>
            <person name="Straub M.-L."/>
            <person name="Stein N."/>
            <person name="Thierry A."/>
            <person name="Trautwein-Schult A."/>
            <person name="Westhof E."/>
            <person name="Worch S."/>
            <person name="Dujon B."/>
            <person name="Souciet J.-L."/>
            <person name="Wincker P."/>
            <person name="Scholz U."/>
            <person name="Neuveglise N."/>
        </authorList>
    </citation>
    <scope>NUCLEOTIDE SEQUENCE</scope>
    <source>
        <strain evidence="13">LS3</strain>
    </source>
</reference>
<dbReference type="NCBIfam" id="TIGR00861">
    <property type="entry name" value="MIP"/>
    <property type="match status" value="1"/>
</dbReference>